<proteinExistence type="predicted"/>
<protein>
    <recommendedName>
        <fullName evidence="1">peptide chain release factor N(5)-glutamine methyltransferase</fullName>
        <ecNumber evidence="1">2.1.1.297</ecNumber>
    </recommendedName>
</protein>
<dbReference type="Pfam" id="PF05175">
    <property type="entry name" value="MTS"/>
    <property type="match status" value="1"/>
</dbReference>
<comment type="caution">
    <text evidence="7">The sequence shown here is derived from an EMBL/GenBank/DDBJ whole genome shotgun (WGS) entry which is preliminary data.</text>
</comment>
<sequence>MTAPRVVPPNPHALAVRLRAAGCVYAEDEAALLVETAADDAQLEALVSRRVAGEPLEHLLGWAAFGGLRVAVGPGVFVPRPRTEVLVDVALERLPPGPSVVVDLCCGSGAIGLVLATRRSAIELHATDVDPVAVACARVNLAGVQGAAYEGDLWAALPATLRGRADLVAANVPYVPSVELAAMPAEAREHEPRAALDGGADGLDVLRRVVAEAPAWLAPGGCLLTETSRAQADPAAAIVEAAGLTPEIVAKLDVRVVVGRARVEG</sequence>
<evidence type="ECO:0000256" key="5">
    <source>
        <dbReference type="ARBA" id="ARBA00048391"/>
    </source>
</evidence>
<dbReference type="PANTHER" id="PTHR18895">
    <property type="entry name" value="HEMK METHYLTRANSFERASE"/>
    <property type="match status" value="1"/>
</dbReference>
<evidence type="ECO:0000313" key="7">
    <source>
        <dbReference type="EMBL" id="GAA2118426.1"/>
    </source>
</evidence>
<dbReference type="Gene3D" id="1.10.8.10">
    <property type="entry name" value="DNA helicase RuvA subunit, C-terminal domain"/>
    <property type="match status" value="1"/>
</dbReference>
<gene>
    <name evidence="7" type="ORF">GCM10009843_10310</name>
</gene>
<accession>A0ABN2XXB9</accession>
<evidence type="ECO:0000256" key="2">
    <source>
        <dbReference type="ARBA" id="ARBA00022603"/>
    </source>
</evidence>
<dbReference type="PANTHER" id="PTHR18895:SF74">
    <property type="entry name" value="MTRF1L RELEASE FACTOR GLUTAMINE METHYLTRANSFERASE"/>
    <property type="match status" value="1"/>
</dbReference>
<evidence type="ECO:0000313" key="8">
    <source>
        <dbReference type="Proteomes" id="UP001500575"/>
    </source>
</evidence>
<comment type="catalytic activity">
    <reaction evidence="5">
        <text>L-glutaminyl-[peptide chain release factor] + S-adenosyl-L-methionine = N(5)-methyl-L-glutaminyl-[peptide chain release factor] + S-adenosyl-L-homocysteine + H(+)</text>
        <dbReference type="Rhea" id="RHEA:42896"/>
        <dbReference type="Rhea" id="RHEA-COMP:10271"/>
        <dbReference type="Rhea" id="RHEA-COMP:10272"/>
        <dbReference type="ChEBI" id="CHEBI:15378"/>
        <dbReference type="ChEBI" id="CHEBI:30011"/>
        <dbReference type="ChEBI" id="CHEBI:57856"/>
        <dbReference type="ChEBI" id="CHEBI:59789"/>
        <dbReference type="ChEBI" id="CHEBI:61891"/>
        <dbReference type="EC" id="2.1.1.297"/>
    </reaction>
</comment>
<evidence type="ECO:0000256" key="1">
    <source>
        <dbReference type="ARBA" id="ARBA00012771"/>
    </source>
</evidence>
<dbReference type="NCBIfam" id="TIGR03704">
    <property type="entry name" value="PrmC_rel_meth"/>
    <property type="match status" value="1"/>
</dbReference>
<keyword evidence="4" id="KW-0949">S-adenosyl-L-methionine</keyword>
<keyword evidence="8" id="KW-1185">Reference proteome</keyword>
<dbReference type="InterPro" id="IPR022446">
    <property type="entry name" value="MeTrfrase_put"/>
</dbReference>
<feature type="domain" description="Methyltransferase small" evidence="6">
    <location>
        <begin position="90"/>
        <end position="174"/>
    </location>
</feature>
<dbReference type="InterPro" id="IPR007848">
    <property type="entry name" value="Small_mtfrase_dom"/>
</dbReference>
<dbReference type="EC" id="2.1.1.297" evidence="1"/>
<dbReference type="Gene3D" id="3.40.50.150">
    <property type="entry name" value="Vaccinia Virus protein VP39"/>
    <property type="match status" value="1"/>
</dbReference>
<dbReference type="EMBL" id="BAAAQQ010000002">
    <property type="protein sequence ID" value="GAA2118426.1"/>
    <property type="molecule type" value="Genomic_DNA"/>
</dbReference>
<reference evidence="7 8" key="1">
    <citation type="journal article" date="2019" name="Int. J. Syst. Evol. Microbiol.">
        <title>The Global Catalogue of Microorganisms (GCM) 10K type strain sequencing project: providing services to taxonomists for standard genome sequencing and annotation.</title>
        <authorList>
            <consortium name="The Broad Institute Genomics Platform"/>
            <consortium name="The Broad Institute Genome Sequencing Center for Infectious Disease"/>
            <person name="Wu L."/>
            <person name="Ma J."/>
        </authorList>
    </citation>
    <scope>NUCLEOTIDE SEQUENCE [LARGE SCALE GENOMIC DNA]</scope>
    <source>
        <strain evidence="7 8">JCM 16021</strain>
    </source>
</reference>
<dbReference type="Proteomes" id="UP001500575">
    <property type="component" value="Unassembled WGS sequence"/>
</dbReference>
<dbReference type="CDD" id="cd02440">
    <property type="entry name" value="AdoMet_MTases"/>
    <property type="match status" value="1"/>
</dbReference>
<dbReference type="RefSeq" id="WP_344302568.1">
    <property type="nucleotide sequence ID" value="NZ_BAAAQQ010000002.1"/>
</dbReference>
<evidence type="ECO:0000259" key="6">
    <source>
        <dbReference type="Pfam" id="PF05175"/>
    </source>
</evidence>
<dbReference type="NCBIfam" id="TIGR00536">
    <property type="entry name" value="hemK_fam"/>
    <property type="match status" value="1"/>
</dbReference>
<keyword evidence="2" id="KW-0489">Methyltransferase</keyword>
<dbReference type="InterPro" id="IPR004556">
    <property type="entry name" value="HemK-like"/>
</dbReference>
<dbReference type="SUPFAM" id="SSF53335">
    <property type="entry name" value="S-adenosyl-L-methionine-dependent methyltransferases"/>
    <property type="match status" value="1"/>
</dbReference>
<evidence type="ECO:0000256" key="4">
    <source>
        <dbReference type="ARBA" id="ARBA00022691"/>
    </source>
</evidence>
<dbReference type="InterPro" id="IPR050320">
    <property type="entry name" value="N5-glutamine_MTase"/>
</dbReference>
<dbReference type="InterPro" id="IPR029063">
    <property type="entry name" value="SAM-dependent_MTases_sf"/>
</dbReference>
<name>A0ABN2XXB9_9ACTN</name>
<keyword evidence="3" id="KW-0808">Transferase</keyword>
<organism evidence="7 8">
    <name type="scientific">Nocardioides bigeumensis</name>
    <dbReference type="NCBI Taxonomy" id="433657"/>
    <lineage>
        <taxon>Bacteria</taxon>
        <taxon>Bacillati</taxon>
        <taxon>Actinomycetota</taxon>
        <taxon>Actinomycetes</taxon>
        <taxon>Propionibacteriales</taxon>
        <taxon>Nocardioidaceae</taxon>
        <taxon>Nocardioides</taxon>
    </lineage>
</organism>
<evidence type="ECO:0000256" key="3">
    <source>
        <dbReference type="ARBA" id="ARBA00022679"/>
    </source>
</evidence>